<reference evidence="2 3" key="1">
    <citation type="submission" date="2019-09" db="EMBL/GenBank/DDBJ databases">
        <title>Draft genome of the ectomycorrhizal ascomycete Sphaerosporella brunnea.</title>
        <authorList>
            <consortium name="DOE Joint Genome Institute"/>
            <person name="Benucci G.M."/>
            <person name="Marozzi G."/>
            <person name="Antonielli L."/>
            <person name="Sanchez S."/>
            <person name="Marco P."/>
            <person name="Wang X."/>
            <person name="Falini L.B."/>
            <person name="Barry K."/>
            <person name="Haridas S."/>
            <person name="Lipzen A."/>
            <person name="Labutti K."/>
            <person name="Grigoriev I.V."/>
            <person name="Murat C."/>
            <person name="Martin F."/>
            <person name="Albertini E."/>
            <person name="Donnini D."/>
            <person name="Bonito G."/>
        </authorList>
    </citation>
    <scope>NUCLEOTIDE SEQUENCE [LARGE SCALE GENOMIC DNA]</scope>
    <source>
        <strain evidence="2 3">Sb_GMNB300</strain>
    </source>
</reference>
<organism evidence="2 3">
    <name type="scientific">Sphaerosporella brunnea</name>
    <dbReference type="NCBI Taxonomy" id="1250544"/>
    <lineage>
        <taxon>Eukaryota</taxon>
        <taxon>Fungi</taxon>
        <taxon>Dikarya</taxon>
        <taxon>Ascomycota</taxon>
        <taxon>Pezizomycotina</taxon>
        <taxon>Pezizomycetes</taxon>
        <taxon>Pezizales</taxon>
        <taxon>Pyronemataceae</taxon>
        <taxon>Sphaerosporella</taxon>
    </lineage>
</organism>
<keyword evidence="1" id="KW-0812">Transmembrane</keyword>
<comment type="caution">
    <text evidence="2">The sequence shown here is derived from an EMBL/GenBank/DDBJ whole genome shotgun (WGS) entry which is preliminary data.</text>
</comment>
<keyword evidence="1" id="KW-0472">Membrane</keyword>
<sequence>MIIHDGISSIVYTSLRPTHFSLLISEGMEVVFGFSCSVTSIPPYILVFLLISVSFWGGVLLKLFSLVYSLLLLGTELARELGVTRRLYFSSYVFFFLPSYLIVSWAVTRMRDGRTSAENTCLPLTLITELRFNDLPFSYPPCV</sequence>
<evidence type="ECO:0000313" key="2">
    <source>
        <dbReference type="EMBL" id="KAA8899646.1"/>
    </source>
</evidence>
<name>A0A5J5EPT8_9PEZI</name>
<dbReference type="InParanoid" id="A0A5J5EPT8"/>
<evidence type="ECO:0000313" key="3">
    <source>
        <dbReference type="Proteomes" id="UP000326924"/>
    </source>
</evidence>
<dbReference type="Proteomes" id="UP000326924">
    <property type="component" value="Unassembled WGS sequence"/>
</dbReference>
<keyword evidence="1" id="KW-1133">Transmembrane helix</keyword>
<keyword evidence="3" id="KW-1185">Reference proteome</keyword>
<proteinExistence type="predicted"/>
<dbReference type="AlphaFoldDB" id="A0A5J5EPT8"/>
<dbReference type="EMBL" id="VXIS01000164">
    <property type="protein sequence ID" value="KAA8899646.1"/>
    <property type="molecule type" value="Genomic_DNA"/>
</dbReference>
<gene>
    <name evidence="2" type="ORF">FN846DRAFT_171529</name>
</gene>
<feature type="transmembrane region" description="Helical" evidence="1">
    <location>
        <begin position="87"/>
        <end position="107"/>
    </location>
</feature>
<accession>A0A5J5EPT8</accession>
<feature type="transmembrane region" description="Helical" evidence="1">
    <location>
        <begin position="44"/>
        <end position="67"/>
    </location>
</feature>
<evidence type="ECO:0000256" key="1">
    <source>
        <dbReference type="SAM" id="Phobius"/>
    </source>
</evidence>
<protein>
    <submittedName>
        <fullName evidence="2">Uncharacterized protein</fullName>
    </submittedName>
</protein>